<dbReference type="PANTHER" id="PTHR34702:SF1">
    <property type="entry name" value="NA(+)_H(+) ANTIPORTER SUBUNIT F"/>
    <property type="match status" value="1"/>
</dbReference>
<keyword evidence="3" id="KW-0813">Transport</keyword>
<keyword evidence="10" id="KW-1185">Reference proteome</keyword>
<feature type="transmembrane region" description="Helical" evidence="8">
    <location>
        <begin position="35"/>
        <end position="58"/>
    </location>
</feature>
<evidence type="ECO:0000256" key="6">
    <source>
        <dbReference type="ARBA" id="ARBA00022989"/>
    </source>
</evidence>
<dbReference type="OrthoDB" id="3402829at2"/>
<dbReference type="KEGG" id="psai:C3B54_11410"/>
<keyword evidence="7 8" id="KW-0472">Membrane</keyword>
<evidence type="ECO:0000313" key="9">
    <source>
        <dbReference type="EMBL" id="AVG23405.1"/>
    </source>
</evidence>
<reference evidence="9 10" key="1">
    <citation type="submission" date="2018-02" db="EMBL/GenBank/DDBJ databases">
        <title>Complete genome of the streamlined marine actinobacterium Pontimonas salivibrio CL-TW6 adapted to coastal planktonic lifestype.</title>
        <authorList>
            <person name="Cho B.C."/>
            <person name="Hardies S.C."/>
            <person name="Jang G.I."/>
            <person name="Hwang C.Y."/>
        </authorList>
    </citation>
    <scope>NUCLEOTIDE SEQUENCE [LARGE SCALE GENOMIC DNA]</scope>
    <source>
        <strain evidence="9 10">CL-TW6</strain>
    </source>
</reference>
<evidence type="ECO:0000256" key="7">
    <source>
        <dbReference type="ARBA" id="ARBA00023136"/>
    </source>
</evidence>
<dbReference type="Pfam" id="PF04066">
    <property type="entry name" value="MrpF_PhaF"/>
    <property type="match status" value="1"/>
</dbReference>
<accession>A0A2L2BP20</accession>
<dbReference type="GO" id="GO:0015385">
    <property type="term" value="F:sodium:proton antiporter activity"/>
    <property type="evidence" value="ECO:0007669"/>
    <property type="project" value="TreeGrafter"/>
</dbReference>
<dbReference type="EMBL" id="CP026923">
    <property type="protein sequence ID" value="AVG23405.1"/>
    <property type="molecule type" value="Genomic_DNA"/>
</dbReference>
<dbReference type="Proteomes" id="UP000243077">
    <property type="component" value="Chromosome"/>
</dbReference>
<gene>
    <name evidence="9" type="ORF">C3B54_11410</name>
</gene>
<protein>
    <submittedName>
        <fullName evidence="9">Multicomponent Na+:H+ antiporter subunit F</fullName>
    </submittedName>
</protein>
<evidence type="ECO:0000256" key="3">
    <source>
        <dbReference type="ARBA" id="ARBA00022448"/>
    </source>
</evidence>
<proteinExistence type="inferred from homology"/>
<dbReference type="RefSeq" id="WP_104913024.1">
    <property type="nucleotide sequence ID" value="NZ_CP026923.1"/>
</dbReference>
<evidence type="ECO:0000256" key="8">
    <source>
        <dbReference type="SAM" id="Phobius"/>
    </source>
</evidence>
<keyword evidence="6 8" id="KW-1133">Transmembrane helix</keyword>
<dbReference type="GO" id="GO:0005886">
    <property type="term" value="C:plasma membrane"/>
    <property type="evidence" value="ECO:0007669"/>
    <property type="project" value="UniProtKB-SubCell"/>
</dbReference>
<evidence type="ECO:0000256" key="5">
    <source>
        <dbReference type="ARBA" id="ARBA00022692"/>
    </source>
</evidence>
<dbReference type="AlphaFoldDB" id="A0A2L2BP20"/>
<dbReference type="InterPro" id="IPR007208">
    <property type="entry name" value="MrpF/PhaF-like"/>
</dbReference>
<evidence type="ECO:0000256" key="1">
    <source>
        <dbReference type="ARBA" id="ARBA00004651"/>
    </source>
</evidence>
<comment type="subcellular location">
    <subcellularLocation>
        <location evidence="1">Cell membrane</location>
        <topology evidence="1">Multi-pass membrane protein</topology>
    </subcellularLocation>
</comment>
<name>A0A2L2BP20_9MICO</name>
<keyword evidence="5 8" id="KW-0812">Transmembrane</keyword>
<sequence>MIPDIVVAVTLGLLALSIVFAVVRAWRGPTPGNSAVAGDLIFFAFIGAVAVIGVWLSMEAVMDIILIAALLGFLSVLSLARLIQGSKR</sequence>
<keyword evidence="4" id="KW-1003">Cell membrane</keyword>
<evidence type="ECO:0000256" key="4">
    <source>
        <dbReference type="ARBA" id="ARBA00022475"/>
    </source>
</evidence>
<evidence type="ECO:0000256" key="2">
    <source>
        <dbReference type="ARBA" id="ARBA00009212"/>
    </source>
</evidence>
<dbReference type="PANTHER" id="PTHR34702">
    <property type="entry name" value="NA(+)/H(+) ANTIPORTER SUBUNIT F1"/>
    <property type="match status" value="1"/>
</dbReference>
<feature type="transmembrane region" description="Helical" evidence="8">
    <location>
        <begin position="6"/>
        <end position="23"/>
    </location>
</feature>
<organism evidence="9 10">
    <name type="scientific">Pontimonas salivibrio</name>
    <dbReference type="NCBI Taxonomy" id="1159327"/>
    <lineage>
        <taxon>Bacteria</taxon>
        <taxon>Bacillati</taxon>
        <taxon>Actinomycetota</taxon>
        <taxon>Actinomycetes</taxon>
        <taxon>Micrococcales</taxon>
        <taxon>Microbacteriaceae</taxon>
        <taxon>Pontimonas</taxon>
    </lineage>
</organism>
<evidence type="ECO:0000313" key="10">
    <source>
        <dbReference type="Proteomes" id="UP000243077"/>
    </source>
</evidence>
<comment type="similarity">
    <text evidence="2">Belongs to the CPA3 antiporters (TC 2.A.63) subunit F family.</text>
</comment>
<feature type="transmembrane region" description="Helical" evidence="8">
    <location>
        <begin position="64"/>
        <end position="83"/>
    </location>
</feature>